<feature type="compositionally biased region" description="Acidic residues" evidence="1">
    <location>
        <begin position="371"/>
        <end position="380"/>
    </location>
</feature>
<sequence>MDPLEVGSTEGAFTPGNRDLELQQQNPFAPPVVKKLFGERQKQHLSQLTKPKNSAFESPSDRNESKDKALLSPIYERMDEQKNLPRYPKTLKLTKKQQDGMADRLCYESAQALERRAVTKLKYKMPDPPSVPIDKDGIDEMVERLYPEPSAPSLLSQFLGSTNLAPEDTVPEDSVQKPRRSKRLAAKFDVSALSSSDDEQAAVQLQKEGMSEQMSKRDNKNLTILTTRSMTVLSFVKKKRQDQAQLASSVIHYDAQNDPHLTWYWKKRRRRRRDRKSKANETEERQRREKGVRRDKARKRPIAGQPVNYFHRKEMLSKEEAHHRIVLRIQESDARKDIRIAALTERNELGDGAAEGAMDDVDQNADGGAYSDDEYSDDADANSSADANCSNKGSSRSKSTQSSASSHASSADSESYASSTSDGSHSASGSSSEDSEDSDGS</sequence>
<feature type="region of interest" description="Disordered" evidence="1">
    <location>
        <begin position="1"/>
        <end position="69"/>
    </location>
</feature>
<feature type="region of interest" description="Disordered" evidence="1">
    <location>
        <begin position="162"/>
        <end position="182"/>
    </location>
</feature>
<gene>
    <name evidence="2" type="ORF">EGYM00163_LOCUS51202</name>
</gene>
<feature type="compositionally biased region" description="Basic and acidic residues" evidence="1">
    <location>
        <begin position="277"/>
        <end position="294"/>
    </location>
</feature>
<name>A0A7S4GKZ8_9EUGL</name>
<feature type="region of interest" description="Disordered" evidence="1">
    <location>
        <begin position="268"/>
        <end position="307"/>
    </location>
</feature>
<protein>
    <submittedName>
        <fullName evidence="2">Uncharacterized protein</fullName>
    </submittedName>
</protein>
<organism evidence="2">
    <name type="scientific">Eutreptiella gymnastica</name>
    <dbReference type="NCBI Taxonomy" id="73025"/>
    <lineage>
        <taxon>Eukaryota</taxon>
        <taxon>Discoba</taxon>
        <taxon>Euglenozoa</taxon>
        <taxon>Euglenida</taxon>
        <taxon>Spirocuta</taxon>
        <taxon>Euglenophyceae</taxon>
        <taxon>Eutreptiales</taxon>
        <taxon>Eutreptiaceae</taxon>
        <taxon>Eutreptiella</taxon>
    </lineage>
</organism>
<feature type="compositionally biased region" description="Polar residues" evidence="1">
    <location>
        <begin position="44"/>
        <end position="57"/>
    </location>
</feature>
<reference evidence="2" key="1">
    <citation type="submission" date="2021-01" db="EMBL/GenBank/DDBJ databases">
        <authorList>
            <person name="Corre E."/>
            <person name="Pelletier E."/>
            <person name="Niang G."/>
            <person name="Scheremetjew M."/>
            <person name="Finn R."/>
            <person name="Kale V."/>
            <person name="Holt S."/>
            <person name="Cochrane G."/>
            <person name="Meng A."/>
            <person name="Brown T."/>
            <person name="Cohen L."/>
        </authorList>
    </citation>
    <scope>NUCLEOTIDE SEQUENCE</scope>
    <source>
        <strain evidence="2">CCMP1594</strain>
    </source>
</reference>
<dbReference type="EMBL" id="HBJA01149103">
    <property type="protein sequence ID" value="CAE0840107.1"/>
    <property type="molecule type" value="Transcribed_RNA"/>
</dbReference>
<feature type="compositionally biased region" description="Low complexity" evidence="1">
    <location>
        <begin position="381"/>
        <end position="432"/>
    </location>
</feature>
<accession>A0A7S4GKZ8</accession>
<evidence type="ECO:0000313" key="2">
    <source>
        <dbReference type="EMBL" id="CAE0840107.1"/>
    </source>
</evidence>
<feature type="compositionally biased region" description="Basic and acidic residues" evidence="1">
    <location>
        <begin position="59"/>
        <end position="69"/>
    </location>
</feature>
<feature type="region of interest" description="Disordered" evidence="1">
    <location>
        <begin position="351"/>
        <end position="441"/>
    </location>
</feature>
<dbReference type="AlphaFoldDB" id="A0A7S4GKZ8"/>
<evidence type="ECO:0000256" key="1">
    <source>
        <dbReference type="SAM" id="MobiDB-lite"/>
    </source>
</evidence>
<proteinExistence type="predicted"/>